<name>A0ABV8H7M7_9FLAO</name>
<evidence type="ECO:0000313" key="1">
    <source>
        <dbReference type="EMBL" id="MFC4027221.1"/>
    </source>
</evidence>
<dbReference type="InterPro" id="IPR046897">
    <property type="entry name" value="ABC-3C_MC6"/>
</dbReference>
<proteinExistence type="predicted"/>
<keyword evidence="2" id="KW-1185">Reference proteome</keyword>
<dbReference type="Pfam" id="PF20293">
    <property type="entry name" value="MC6"/>
    <property type="match status" value="1"/>
</dbReference>
<protein>
    <submittedName>
        <fullName evidence="1">ABC-three component system middle component 6</fullName>
    </submittedName>
</protein>
<comment type="caution">
    <text evidence="1">The sequence shown here is derived from an EMBL/GenBank/DDBJ whole genome shotgun (WGS) entry which is preliminary data.</text>
</comment>
<dbReference type="EMBL" id="JBHSAS010000006">
    <property type="protein sequence ID" value="MFC4027221.1"/>
    <property type="molecule type" value="Genomic_DNA"/>
</dbReference>
<dbReference type="Proteomes" id="UP001595793">
    <property type="component" value="Unassembled WGS sequence"/>
</dbReference>
<organism evidence="1 2">
    <name type="scientific">Zunongwangia endophytica</name>
    <dbReference type="NCBI Taxonomy" id="1808945"/>
    <lineage>
        <taxon>Bacteria</taxon>
        <taxon>Pseudomonadati</taxon>
        <taxon>Bacteroidota</taxon>
        <taxon>Flavobacteriia</taxon>
        <taxon>Flavobacteriales</taxon>
        <taxon>Flavobacteriaceae</taxon>
        <taxon>Zunongwangia</taxon>
    </lineage>
</organism>
<evidence type="ECO:0000313" key="2">
    <source>
        <dbReference type="Proteomes" id="UP001595793"/>
    </source>
</evidence>
<sequence>MILPTKHENLESNVLVIGADILFHLRKDNLAIEELYQKIRLEKSLNLDAYYDILTFLWMIRAIKIHKGIIIKQNDVS</sequence>
<gene>
    <name evidence="1" type="ORF">ACFOS1_07380</name>
</gene>
<reference evidence="2" key="1">
    <citation type="journal article" date="2019" name="Int. J. Syst. Evol. Microbiol.">
        <title>The Global Catalogue of Microorganisms (GCM) 10K type strain sequencing project: providing services to taxonomists for standard genome sequencing and annotation.</title>
        <authorList>
            <consortium name="The Broad Institute Genomics Platform"/>
            <consortium name="The Broad Institute Genome Sequencing Center for Infectious Disease"/>
            <person name="Wu L."/>
            <person name="Ma J."/>
        </authorList>
    </citation>
    <scope>NUCLEOTIDE SEQUENCE [LARGE SCALE GENOMIC DNA]</scope>
    <source>
        <strain evidence="2">CECT 9128</strain>
    </source>
</reference>
<dbReference type="RefSeq" id="WP_290234681.1">
    <property type="nucleotide sequence ID" value="NZ_JAUFPZ010000002.1"/>
</dbReference>
<accession>A0ABV8H7M7</accession>